<feature type="signal peptide" evidence="1">
    <location>
        <begin position="1"/>
        <end position="21"/>
    </location>
</feature>
<gene>
    <name evidence="2" type="ORF">FYC62_10585</name>
</gene>
<keyword evidence="3" id="KW-1185">Reference proteome</keyword>
<feature type="chain" id="PRO_5022792280" description="Outer membrane protein beta-barrel domain-containing protein" evidence="1">
    <location>
        <begin position="22"/>
        <end position="184"/>
    </location>
</feature>
<dbReference type="RefSeq" id="WP_149074911.1">
    <property type="nucleotide sequence ID" value="NZ_CP043329.1"/>
</dbReference>
<name>A0A5C0VK35_9SPHI</name>
<keyword evidence="1" id="KW-0732">Signal</keyword>
<dbReference type="KEGG" id="pej:FYC62_10585"/>
<reference evidence="2 3" key="1">
    <citation type="submission" date="2019-08" db="EMBL/GenBank/DDBJ databases">
        <title>Pedobacter sp. nov., isolated from Han river, South Korea.</title>
        <authorList>
            <person name="Lee D.-H."/>
            <person name="Kim Y.-S."/>
            <person name="Hwang E.-M."/>
            <person name="Le Tran T.C."/>
            <person name="Cha C.-J."/>
        </authorList>
    </citation>
    <scope>NUCLEOTIDE SEQUENCE [LARGE SCALE GENOMIC DNA]</scope>
    <source>
        <strain evidence="2 3">CJ43</strain>
    </source>
</reference>
<evidence type="ECO:0000313" key="3">
    <source>
        <dbReference type="Proteomes" id="UP000323653"/>
    </source>
</evidence>
<dbReference type="Proteomes" id="UP000323653">
    <property type="component" value="Chromosome"/>
</dbReference>
<dbReference type="EMBL" id="CP043329">
    <property type="protein sequence ID" value="QEK52051.1"/>
    <property type="molecule type" value="Genomic_DNA"/>
</dbReference>
<evidence type="ECO:0000313" key="2">
    <source>
        <dbReference type="EMBL" id="QEK52051.1"/>
    </source>
</evidence>
<organism evidence="2 3">
    <name type="scientific">Pedobacter aquae</name>
    <dbReference type="NCBI Taxonomy" id="2605747"/>
    <lineage>
        <taxon>Bacteria</taxon>
        <taxon>Pseudomonadati</taxon>
        <taxon>Bacteroidota</taxon>
        <taxon>Sphingobacteriia</taxon>
        <taxon>Sphingobacteriales</taxon>
        <taxon>Sphingobacteriaceae</taxon>
        <taxon>Pedobacter</taxon>
    </lineage>
</organism>
<evidence type="ECO:0000256" key="1">
    <source>
        <dbReference type="SAM" id="SignalP"/>
    </source>
</evidence>
<dbReference type="AlphaFoldDB" id="A0A5C0VK35"/>
<protein>
    <recommendedName>
        <fullName evidence="4">Outer membrane protein beta-barrel domain-containing protein</fullName>
    </recommendedName>
</protein>
<evidence type="ECO:0008006" key="4">
    <source>
        <dbReference type="Google" id="ProtNLM"/>
    </source>
</evidence>
<sequence>MRMIKIWMFIAFSLVAVSASAQIQSAKRFNFFNRTEVSYSLAINEVLGTSGINAFRIKTIFGKQNNFFGIGAGISTASFNTIDRSGGGNYNTISFLAEAHAFPFKNEDSGNNIFVKAAAGYSPRVFNGYNQGFTYDAGLGYIITTKKGGRLFIQALYLQQNLSQFNFIETVKLQSVGLGVGVGF</sequence>
<accession>A0A5C0VK35</accession>
<proteinExistence type="predicted"/>